<dbReference type="InterPro" id="IPR011545">
    <property type="entry name" value="DEAD/DEAH_box_helicase_dom"/>
</dbReference>
<dbReference type="PROSITE" id="PS51192">
    <property type="entry name" value="HELICASE_ATP_BIND_1"/>
    <property type="match status" value="1"/>
</dbReference>
<keyword evidence="1" id="KW-0547">Nucleotide-binding</keyword>
<keyword evidence="7" id="KW-0347">Helicase</keyword>
<proteinExistence type="predicted"/>
<evidence type="ECO:0000313" key="6">
    <source>
        <dbReference type="EMBL" id="CAI3973566.1"/>
    </source>
</evidence>
<dbReference type="Pfam" id="PF00270">
    <property type="entry name" value="DEAD"/>
    <property type="match status" value="1"/>
</dbReference>
<reference evidence="7 8" key="2">
    <citation type="submission" date="2024-05" db="EMBL/GenBank/DDBJ databases">
        <authorList>
            <person name="Chen Y."/>
            <person name="Shah S."/>
            <person name="Dougan E. K."/>
            <person name="Thang M."/>
            <person name="Chan C."/>
        </authorList>
    </citation>
    <scope>NUCLEOTIDE SEQUENCE [LARGE SCALE GENOMIC DNA]</scope>
</reference>
<dbReference type="SUPFAM" id="SSF52540">
    <property type="entry name" value="P-loop containing nucleoside triphosphate hydrolases"/>
    <property type="match status" value="1"/>
</dbReference>
<protein>
    <submittedName>
        <fullName evidence="7">RNA helicase</fullName>
    </submittedName>
</protein>
<feature type="compositionally biased region" description="Acidic residues" evidence="3">
    <location>
        <begin position="361"/>
        <end position="375"/>
    </location>
</feature>
<dbReference type="InterPro" id="IPR027417">
    <property type="entry name" value="P-loop_NTPase"/>
</dbReference>
<dbReference type="CDD" id="cd17917">
    <property type="entry name" value="DEXHc_RHA-like"/>
    <property type="match status" value="1"/>
</dbReference>
<dbReference type="GO" id="GO:0003723">
    <property type="term" value="F:RNA binding"/>
    <property type="evidence" value="ECO:0007669"/>
    <property type="project" value="TreeGrafter"/>
</dbReference>
<evidence type="ECO:0000259" key="5">
    <source>
        <dbReference type="PROSITE" id="PS51194"/>
    </source>
</evidence>
<dbReference type="PANTHER" id="PTHR18934">
    <property type="entry name" value="ATP-DEPENDENT RNA HELICASE"/>
    <property type="match status" value="1"/>
</dbReference>
<dbReference type="OrthoDB" id="66977at2759"/>
<dbReference type="InterPro" id="IPR007502">
    <property type="entry name" value="Helicase-assoc_dom"/>
</dbReference>
<gene>
    <name evidence="6" type="ORF">C1SCF055_LOCUS2065</name>
</gene>
<dbReference type="InterPro" id="IPR013087">
    <property type="entry name" value="Znf_C2H2_type"/>
</dbReference>
<dbReference type="Gene3D" id="1.20.120.1080">
    <property type="match status" value="1"/>
</dbReference>
<keyword evidence="7" id="KW-0378">Hydrolase</keyword>
<dbReference type="SMART" id="SM00847">
    <property type="entry name" value="HA2"/>
    <property type="match status" value="1"/>
</dbReference>
<dbReference type="GO" id="GO:0005524">
    <property type="term" value="F:ATP binding"/>
    <property type="evidence" value="ECO:0007669"/>
    <property type="project" value="UniProtKB-KW"/>
</dbReference>
<dbReference type="PANTHER" id="PTHR18934:SF145">
    <property type="entry name" value="ATP-DEPENDENT RNA HELICASE DHX57-RELATED"/>
    <property type="match status" value="1"/>
</dbReference>
<accession>A0A9P1FEY3</accession>
<evidence type="ECO:0000256" key="3">
    <source>
        <dbReference type="SAM" id="MobiDB-lite"/>
    </source>
</evidence>
<keyword evidence="8" id="KW-1185">Reference proteome</keyword>
<dbReference type="EMBL" id="CAMXCT010000085">
    <property type="protein sequence ID" value="CAI3973566.1"/>
    <property type="molecule type" value="Genomic_DNA"/>
</dbReference>
<evidence type="ECO:0000256" key="2">
    <source>
        <dbReference type="ARBA" id="ARBA00022840"/>
    </source>
</evidence>
<dbReference type="Gene3D" id="3.40.50.300">
    <property type="entry name" value="P-loop containing nucleotide triphosphate hydrolases"/>
    <property type="match status" value="2"/>
</dbReference>
<dbReference type="GO" id="GO:0004386">
    <property type="term" value="F:helicase activity"/>
    <property type="evidence" value="ECO:0007669"/>
    <property type="project" value="UniProtKB-KW"/>
</dbReference>
<evidence type="ECO:0000256" key="1">
    <source>
        <dbReference type="ARBA" id="ARBA00022741"/>
    </source>
</evidence>
<feature type="compositionally biased region" description="Pro residues" evidence="3">
    <location>
        <begin position="1532"/>
        <end position="1553"/>
    </location>
</feature>
<dbReference type="PROSITE" id="PS00028">
    <property type="entry name" value="ZINC_FINGER_C2H2_1"/>
    <property type="match status" value="2"/>
</dbReference>
<feature type="region of interest" description="Disordered" evidence="3">
    <location>
        <begin position="1493"/>
        <end position="1553"/>
    </location>
</feature>
<dbReference type="InterPro" id="IPR001650">
    <property type="entry name" value="Helicase_C-like"/>
</dbReference>
<feature type="domain" description="Helicase C-terminal" evidence="5">
    <location>
        <begin position="357"/>
        <end position="538"/>
    </location>
</feature>
<dbReference type="PROSITE" id="PS51194">
    <property type="entry name" value="HELICASE_CTER"/>
    <property type="match status" value="1"/>
</dbReference>
<dbReference type="Proteomes" id="UP001152797">
    <property type="component" value="Unassembled WGS sequence"/>
</dbReference>
<name>A0A9P1FEY3_9DINO</name>
<dbReference type="Pfam" id="PF00271">
    <property type="entry name" value="Helicase_C"/>
    <property type="match status" value="1"/>
</dbReference>
<organism evidence="6">
    <name type="scientific">Cladocopium goreaui</name>
    <dbReference type="NCBI Taxonomy" id="2562237"/>
    <lineage>
        <taxon>Eukaryota</taxon>
        <taxon>Sar</taxon>
        <taxon>Alveolata</taxon>
        <taxon>Dinophyceae</taxon>
        <taxon>Suessiales</taxon>
        <taxon>Symbiodiniaceae</taxon>
        <taxon>Cladocopium</taxon>
    </lineage>
</organism>
<dbReference type="EMBL" id="CAMXCT030000085">
    <property type="protein sequence ID" value="CAL4760878.1"/>
    <property type="molecule type" value="Genomic_DNA"/>
</dbReference>
<feature type="region of interest" description="Disordered" evidence="3">
    <location>
        <begin position="356"/>
        <end position="375"/>
    </location>
</feature>
<dbReference type="SMART" id="SM00355">
    <property type="entry name" value="ZnF_C2H2"/>
    <property type="match status" value="2"/>
</dbReference>
<dbReference type="InterPro" id="IPR014001">
    <property type="entry name" value="Helicase_ATP-bd"/>
</dbReference>
<dbReference type="SMART" id="SM00490">
    <property type="entry name" value="HELICc"/>
    <property type="match status" value="1"/>
</dbReference>
<dbReference type="EMBL" id="CAMXCT020000085">
    <property type="protein sequence ID" value="CAL1126941.1"/>
    <property type="molecule type" value="Genomic_DNA"/>
</dbReference>
<feature type="non-terminal residue" evidence="6">
    <location>
        <position position="1"/>
    </location>
</feature>
<feature type="compositionally biased region" description="Basic and acidic residues" evidence="3">
    <location>
        <begin position="1517"/>
        <end position="1529"/>
    </location>
</feature>
<keyword evidence="2" id="KW-0067">ATP-binding</keyword>
<evidence type="ECO:0000313" key="8">
    <source>
        <dbReference type="Proteomes" id="UP001152797"/>
    </source>
</evidence>
<reference evidence="6" key="1">
    <citation type="submission" date="2022-10" db="EMBL/GenBank/DDBJ databases">
        <authorList>
            <person name="Chen Y."/>
            <person name="Dougan E. K."/>
            <person name="Chan C."/>
            <person name="Rhodes N."/>
            <person name="Thang M."/>
        </authorList>
    </citation>
    <scope>NUCLEOTIDE SEQUENCE</scope>
</reference>
<evidence type="ECO:0000313" key="7">
    <source>
        <dbReference type="EMBL" id="CAL4760878.1"/>
    </source>
</evidence>
<feature type="domain" description="Helicase ATP-binding" evidence="4">
    <location>
        <begin position="70"/>
        <end position="234"/>
    </location>
</feature>
<evidence type="ECO:0000259" key="4">
    <source>
        <dbReference type="PROSITE" id="PS51192"/>
    </source>
</evidence>
<feature type="region of interest" description="Disordered" evidence="3">
    <location>
        <begin position="1"/>
        <end position="27"/>
    </location>
</feature>
<dbReference type="SMART" id="SM00487">
    <property type="entry name" value="DEXDc"/>
    <property type="match status" value="1"/>
</dbReference>
<sequence length="1623" mass="179116">MDSIDGESEDDLQVEEWEDEEDEEDEGVDRMMGLEAFQMVPREPTPPPASCSEGQDRDVLPICEMKDEILKQVAENRVVTIIGGTGCGKSTQVPQFIIREAAAKQLPCNIMVTQPRRLAATSLARRVAEELGLSMGLEVGYRIRGETVPGEHLSFVTAGYLLSWLTANPDSAKSMTHLILDEAHIRSADMELLLLMMRLVMRINSHLRVILMSATMEADFFGNYFAEFSDQPPVPLSVGGRLFPVNVMHLDDLVDGRVPGGKLPIRLRRRVAKAAKNAFKPEILNSIGEADLESQVVPKVAPPIREVVQEMIPVVAEGGSTILVFIPGYADLVRMHSWLYWNLPTAGSVNMGYVPPKPEQLTEDDEEEEQEDFDEFQEFQGMEGPLAEPPHAKRPDGDALENTSGGIKFRLFALHSQVAQEDQELVLQKPPSNICNVVLATTIAESSLTLPEVIGVIDFCVHKTSIGDPSQMGLCKISAQWCARSACLQREGRAGRTQPGWCIRMVPEKFFRALREYDVPEILRTPLTTLYLKAKGIADGLSEVVANDEELQQQLSLEAANPGELLQQLLAPPMTEAIDAAVYQLARLAVLTEESPNSKVTVLGRLALFLPLDIQLCRLVWLGCHFGCPAEAVVMAAACSTASPFANPSRLGFQDPDEFTQHLADTAAAWRFFDAGHFSEPIALFRLFLGWLRRLKLTPVRSSTTQRWFRATNMLEKDAAIDPSRMTAFVSFVADLAIRCRDLCCSERDEALSCRVRRDLHGLVLLLRRPDKSREEQRKLTDDDYVPDIGAIFRASASKLYALLAAAFSENLLTGSHIKSKDVDAMLDALEILEPSGLASQDAVLIPQHGIKRSDEELAKLLETITGEEPKQVEQSSRFIAVRFKEEADSTPHWLRGKSALVSRRHDPRTMGLGPAVEPRLNAVNMAPRLCHMSAGGPRRFSIGDAEFARAVSPYELEFSVVHEARGNRRYMPGLFSEQTPLGFPCHVVSPDQPLGSSSSSFASVASEMILSEFGAARVNNTTLLMAEELVFALITMCPVGISLELGFGQGPGGSEAAAHAALMGLRFHRRSEPVLFRRCLPGMATLEMVNRIRTAIMENLVSPAETNPDGQEILLWEDVEAQKDFEDLIAMVENAKTIEEMGGMYGAQSMPVMWIRHRPNLRKQGETEEKEEDLEDFLFRDDELDEDADVQALQPIAVKDTVEHTVAYKAAELSPQIQHAHECPDCGERFDDWPSCLEHLVSTGHLDVSTRKLEMQAKKLTQPVRWRCLECFEGFQTMKDLEQHLQESGHLSWAAPKRKVAGKAGTQMLLCKPRPIPGLDTSKLEPSEPSEPSGFFRSLGASLWTRSPPTGSGSGGLLHPNEATEQMIADCDLPLGAKDTLRKCAGWDVRYVLNSYNAVKKEHVKRPTAWINGILKRMADQSLVTPPEWDSLLLSLDDLDLDFKARIPLKQIPLEDAKLLVKTLREDLATIQARPNGVETYLRLEIQKVKAAAKGQKQTPSPSPKKEPAAQAKVPEATEPKQLAESKIKKPPPLLPPPIPAPPPLPLQIPAPPEPEAAEALAANGPEGATKAKRLPAKILSDACEKEGVTIGTSWHHVSLIVVTSCAECGKMTCSAKRQSAR</sequence>
<comment type="caution">
    <text evidence="6">The sequence shown here is derived from an EMBL/GenBank/DDBJ whole genome shotgun (WGS) entry which is preliminary data.</text>
</comment>